<feature type="transmembrane region" description="Helical" evidence="6">
    <location>
        <begin position="303"/>
        <end position="324"/>
    </location>
</feature>
<feature type="transmembrane region" description="Helical" evidence="6">
    <location>
        <begin position="151"/>
        <end position="173"/>
    </location>
</feature>
<organism evidence="8 9">
    <name type="scientific">Crossiella cryophila</name>
    <dbReference type="NCBI Taxonomy" id="43355"/>
    <lineage>
        <taxon>Bacteria</taxon>
        <taxon>Bacillati</taxon>
        <taxon>Actinomycetota</taxon>
        <taxon>Actinomycetes</taxon>
        <taxon>Pseudonocardiales</taxon>
        <taxon>Pseudonocardiaceae</taxon>
        <taxon>Crossiella</taxon>
    </lineage>
</organism>
<reference evidence="8 9" key="1">
    <citation type="submission" date="2020-08" db="EMBL/GenBank/DDBJ databases">
        <title>Sequencing the genomes of 1000 actinobacteria strains.</title>
        <authorList>
            <person name="Klenk H.-P."/>
        </authorList>
    </citation>
    <scope>NUCLEOTIDE SEQUENCE [LARGE SCALE GENOMIC DNA]</scope>
    <source>
        <strain evidence="8 9">DSM 44230</strain>
    </source>
</reference>
<protein>
    <submittedName>
        <fullName evidence="8">Putative MFS transporter</fullName>
    </submittedName>
</protein>
<keyword evidence="5 6" id="KW-0472">Membrane</keyword>
<dbReference type="Gene3D" id="1.20.1250.20">
    <property type="entry name" value="MFS general substrate transporter like domains"/>
    <property type="match status" value="1"/>
</dbReference>
<feature type="domain" description="Major facilitator superfamily (MFS) profile" evidence="7">
    <location>
        <begin position="27"/>
        <end position="447"/>
    </location>
</feature>
<dbReference type="EMBL" id="JACHMH010000001">
    <property type="protein sequence ID" value="MBB4679586.1"/>
    <property type="molecule type" value="Genomic_DNA"/>
</dbReference>
<dbReference type="SUPFAM" id="SSF103473">
    <property type="entry name" value="MFS general substrate transporter"/>
    <property type="match status" value="1"/>
</dbReference>
<keyword evidence="9" id="KW-1185">Reference proteome</keyword>
<proteinExistence type="predicted"/>
<feature type="transmembrane region" description="Helical" evidence="6">
    <location>
        <begin position="29"/>
        <end position="50"/>
    </location>
</feature>
<dbReference type="Proteomes" id="UP000533598">
    <property type="component" value="Unassembled WGS sequence"/>
</dbReference>
<evidence type="ECO:0000256" key="5">
    <source>
        <dbReference type="ARBA" id="ARBA00023136"/>
    </source>
</evidence>
<comment type="subcellular location">
    <subcellularLocation>
        <location evidence="1">Cell membrane</location>
        <topology evidence="1">Multi-pass membrane protein</topology>
    </subcellularLocation>
</comment>
<keyword evidence="2" id="KW-0813">Transport</keyword>
<dbReference type="InterPro" id="IPR036259">
    <property type="entry name" value="MFS_trans_sf"/>
</dbReference>
<dbReference type="PROSITE" id="PS00216">
    <property type="entry name" value="SUGAR_TRANSPORT_1"/>
    <property type="match status" value="1"/>
</dbReference>
<comment type="caution">
    <text evidence="8">The sequence shown here is derived from an EMBL/GenBank/DDBJ whole genome shotgun (WGS) entry which is preliminary data.</text>
</comment>
<feature type="transmembrane region" description="Helical" evidence="6">
    <location>
        <begin position="93"/>
        <end position="114"/>
    </location>
</feature>
<dbReference type="InterPro" id="IPR005829">
    <property type="entry name" value="Sugar_transporter_CS"/>
</dbReference>
<dbReference type="PROSITE" id="PS50850">
    <property type="entry name" value="MFS"/>
    <property type="match status" value="1"/>
</dbReference>
<evidence type="ECO:0000259" key="7">
    <source>
        <dbReference type="PROSITE" id="PS50850"/>
    </source>
</evidence>
<feature type="transmembrane region" description="Helical" evidence="6">
    <location>
        <begin position="357"/>
        <end position="379"/>
    </location>
</feature>
<feature type="transmembrane region" description="Helical" evidence="6">
    <location>
        <begin position="179"/>
        <end position="199"/>
    </location>
</feature>
<keyword evidence="4 6" id="KW-1133">Transmembrane helix</keyword>
<evidence type="ECO:0000256" key="4">
    <source>
        <dbReference type="ARBA" id="ARBA00022989"/>
    </source>
</evidence>
<name>A0A7W7CEB8_9PSEU</name>
<feature type="transmembrane region" description="Helical" evidence="6">
    <location>
        <begin position="421"/>
        <end position="444"/>
    </location>
</feature>
<evidence type="ECO:0000256" key="2">
    <source>
        <dbReference type="ARBA" id="ARBA00022448"/>
    </source>
</evidence>
<dbReference type="CDD" id="cd17316">
    <property type="entry name" value="MFS_SV2_like"/>
    <property type="match status" value="1"/>
</dbReference>
<dbReference type="PANTHER" id="PTHR23511">
    <property type="entry name" value="SYNAPTIC VESICLE GLYCOPROTEIN 2"/>
    <property type="match status" value="1"/>
</dbReference>
<keyword evidence="3 6" id="KW-0812">Transmembrane</keyword>
<evidence type="ECO:0000256" key="6">
    <source>
        <dbReference type="SAM" id="Phobius"/>
    </source>
</evidence>
<dbReference type="AlphaFoldDB" id="A0A7W7CEB8"/>
<feature type="transmembrane region" description="Helical" evidence="6">
    <location>
        <begin position="391"/>
        <end position="415"/>
    </location>
</feature>
<feature type="transmembrane region" description="Helical" evidence="6">
    <location>
        <begin position="56"/>
        <end position="81"/>
    </location>
</feature>
<evidence type="ECO:0000313" key="8">
    <source>
        <dbReference type="EMBL" id="MBB4679586.1"/>
    </source>
</evidence>
<dbReference type="PROSITE" id="PS00217">
    <property type="entry name" value="SUGAR_TRANSPORT_2"/>
    <property type="match status" value="1"/>
</dbReference>
<dbReference type="PANTHER" id="PTHR23511:SF34">
    <property type="entry name" value="SYNAPTIC VESICLE GLYCOPROTEIN 2"/>
    <property type="match status" value="1"/>
</dbReference>
<dbReference type="RefSeq" id="WP_185005314.1">
    <property type="nucleotide sequence ID" value="NZ_BAAAUI010000001.1"/>
</dbReference>
<feature type="transmembrane region" description="Helical" evidence="6">
    <location>
        <begin position="331"/>
        <end position="351"/>
    </location>
</feature>
<evidence type="ECO:0000256" key="3">
    <source>
        <dbReference type="ARBA" id="ARBA00022692"/>
    </source>
</evidence>
<evidence type="ECO:0000256" key="1">
    <source>
        <dbReference type="ARBA" id="ARBA00004651"/>
    </source>
</evidence>
<feature type="transmembrane region" description="Helical" evidence="6">
    <location>
        <begin position="262"/>
        <end position="283"/>
    </location>
</feature>
<dbReference type="GO" id="GO:0005886">
    <property type="term" value="C:plasma membrane"/>
    <property type="evidence" value="ECO:0007669"/>
    <property type="project" value="UniProtKB-SubCell"/>
</dbReference>
<evidence type="ECO:0000313" key="9">
    <source>
        <dbReference type="Proteomes" id="UP000533598"/>
    </source>
</evidence>
<dbReference type="InterPro" id="IPR020846">
    <property type="entry name" value="MFS_dom"/>
</dbReference>
<dbReference type="GO" id="GO:0022857">
    <property type="term" value="F:transmembrane transporter activity"/>
    <property type="evidence" value="ECO:0007669"/>
    <property type="project" value="InterPro"/>
</dbReference>
<dbReference type="InterPro" id="IPR005828">
    <property type="entry name" value="MFS_sugar_transport-like"/>
</dbReference>
<accession>A0A7W7CEB8</accession>
<gene>
    <name evidence="8" type="ORF">HNR67_005704</name>
</gene>
<dbReference type="Pfam" id="PF00083">
    <property type="entry name" value="Sugar_tr"/>
    <property type="match status" value="1"/>
</dbReference>
<feature type="transmembrane region" description="Helical" evidence="6">
    <location>
        <begin position="120"/>
        <end position="139"/>
    </location>
</feature>
<sequence>MTSTVNHGALIAARIDRLPVSRLTVRARLVIGAVTFFDGFDQLLIAYALPALRAEYHLGAVATTFTITVGSVGMLLGALLTGRLADRFGRVPVVLWCLLLYSLSSLFAALAPGIEWLQAARFLQGIGIGGEVLVAATYISEIIGPRTRGRFVLVYELAFVAGLAAASLVSAWVVPVFGWRVLFAVGALPVLLAIGLRTVPESPRWLAARGRHQEAEAVVDRFEASARRQFGPLPDPAPAPALAPPVSAGDSTSVLDLFRGRYLRRTVVVSVLWFVSFLVNYGLTSWLPTIYTSVFHLDVGTSLTYSMITTVAGFAGSILIAVTVDRVGRRAGLITGLSGGAVVLTAAALVAPTTGLGVLLFVSTAAFFVFAVNLALNLYGPELYPTRSRAAGASIGGVFARLGVITGPIITGLAVGTGGGITPVFAVLAVASVLGALTVALYGVETARRPLETLSP</sequence>